<dbReference type="EMBL" id="CP015378">
    <property type="protein sequence ID" value="ANC79078.1"/>
    <property type="molecule type" value="Genomic_DNA"/>
</dbReference>
<evidence type="ECO:0000256" key="1">
    <source>
        <dbReference type="SAM" id="SignalP"/>
    </source>
</evidence>
<dbReference type="KEGG" id="fpn:ABE65_020635"/>
<evidence type="ECO:0000313" key="3">
    <source>
        <dbReference type="EMBL" id="ANC79078.1"/>
    </source>
</evidence>
<dbReference type="GO" id="GO:0008081">
    <property type="term" value="F:phosphoric diester hydrolase activity"/>
    <property type="evidence" value="ECO:0007669"/>
    <property type="project" value="InterPro"/>
</dbReference>
<feature type="signal peptide" evidence="1">
    <location>
        <begin position="1"/>
        <end position="30"/>
    </location>
</feature>
<reference evidence="3 4" key="1">
    <citation type="submission" date="2016-04" db="EMBL/GenBank/DDBJ databases">
        <title>Complete genome sequence of Fictibacillus phosphorivorans G25-29, a strain toxic to nematodes.</title>
        <authorList>
            <person name="Zheng Z."/>
        </authorList>
    </citation>
    <scope>NUCLEOTIDE SEQUENCE [LARGE SCALE GENOMIC DNA]</scope>
    <source>
        <strain evidence="3 4">G25-29</strain>
    </source>
</reference>
<evidence type="ECO:0000259" key="2">
    <source>
        <dbReference type="PROSITE" id="PS51704"/>
    </source>
</evidence>
<dbReference type="STRING" id="1221500.ABE65_020635"/>
<dbReference type="Pfam" id="PF03009">
    <property type="entry name" value="GDPD"/>
    <property type="match status" value="1"/>
</dbReference>
<proteinExistence type="predicted"/>
<dbReference type="Proteomes" id="UP000076623">
    <property type="component" value="Chromosome"/>
</dbReference>
<dbReference type="InterPro" id="IPR030395">
    <property type="entry name" value="GP_PDE_dom"/>
</dbReference>
<feature type="chain" id="PRO_5039585047" evidence="1">
    <location>
        <begin position="31"/>
        <end position="279"/>
    </location>
</feature>
<organism evidence="3 4">
    <name type="scientific">Fictibacillus phosphorivorans</name>
    <dbReference type="NCBI Taxonomy" id="1221500"/>
    <lineage>
        <taxon>Bacteria</taxon>
        <taxon>Bacillati</taxon>
        <taxon>Bacillota</taxon>
        <taxon>Bacilli</taxon>
        <taxon>Bacillales</taxon>
        <taxon>Fictibacillaceae</taxon>
        <taxon>Fictibacillus</taxon>
    </lineage>
</organism>
<sequence>MNDLSMKKKAVASLLSMGIIGSFYSTSTLAYDPSEQVQTVAHRGAAGYAPENTMAAFHKGVDMKADYIEIDVQETKDGELVVIHDVTLDRTTNGTGYVKDHTLEEIRQLDAGSYFGEEFKGEKVPTFEEVLDEFRGKTGILIELKATYYYPNIEEKVAAAIKERNMHLPAHDKIIIQSFEFESMQQMDKLLPQVPVGILTSRSTDLSEAKLDEFATYAEFVNPSRTLVNSSIVDEVHERHMGIMAWTVRNQQEVQPLLDAGVDGIITDYPDYTPRHKSK</sequence>
<dbReference type="PROSITE" id="PS51704">
    <property type="entry name" value="GP_PDE"/>
    <property type="match status" value="1"/>
</dbReference>
<dbReference type="GO" id="GO:0006629">
    <property type="term" value="P:lipid metabolic process"/>
    <property type="evidence" value="ECO:0007669"/>
    <property type="project" value="InterPro"/>
</dbReference>
<dbReference type="PANTHER" id="PTHR46211">
    <property type="entry name" value="GLYCEROPHOSPHORYL DIESTER PHOSPHODIESTERASE"/>
    <property type="match status" value="1"/>
</dbReference>
<dbReference type="PANTHER" id="PTHR46211:SF1">
    <property type="entry name" value="GLYCEROPHOSPHODIESTER PHOSPHODIESTERASE, CYTOPLASMIC"/>
    <property type="match status" value="1"/>
</dbReference>
<name>A0A160IRF5_9BACL</name>
<feature type="domain" description="GP-PDE" evidence="2">
    <location>
        <begin position="37"/>
        <end position="277"/>
    </location>
</feature>
<gene>
    <name evidence="3" type="ORF">ABE65_020635</name>
</gene>
<protein>
    <submittedName>
        <fullName evidence="3">Glycerophosphodiester phosphodiesterase</fullName>
    </submittedName>
</protein>
<keyword evidence="1" id="KW-0732">Signal</keyword>
<evidence type="ECO:0000313" key="4">
    <source>
        <dbReference type="Proteomes" id="UP000076623"/>
    </source>
</evidence>
<dbReference type="InterPro" id="IPR017946">
    <property type="entry name" value="PLC-like_Pdiesterase_TIM-brl"/>
</dbReference>
<dbReference type="AlphaFoldDB" id="A0A160IRF5"/>
<accession>A0A160IRF5</accession>
<dbReference type="SUPFAM" id="SSF51695">
    <property type="entry name" value="PLC-like phosphodiesterases"/>
    <property type="match status" value="1"/>
</dbReference>
<dbReference type="CDD" id="cd08563">
    <property type="entry name" value="GDPD_TtGDE_like"/>
    <property type="match status" value="1"/>
</dbReference>
<keyword evidence="4" id="KW-1185">Reference proteome</keyword>
<dbReference type="Gene3D" id="3.20.20.190">
    <property type="entry name" value="Phosphatidylinositol (PI) phosphodiesterase"/>
    <property type="match status" value="1"/>
</dbReference>